<evidence type="ECO:0000256" key="6">
    <source>
        <dbReference type="ARBA" id="ARBA00023274"/>
    </source>
</evidence>
<dbReference type="Proteomes" id="UP000887566">
    <property type="component" value="Unplaced"/>
</dbReference>
<feature type="compositionally biased region" description="Low complexity" evidence="8">
    <location>
        <begin position="476"/>
        <end position="488"/>
    </location>
</feature>
<evidence type="ECO:0000313" key="10">
    <source>
        <dbReference type="Proteomes" id="UP000887566"/>
    </source>
</evidence>
<dbReference type="SMART" id="SM01036">
    <property type="entry name" value="BP28CT"/>
    <property type="match status" value="1"/>
</dbReference>
<evidence type="ECO:0000313" key="11">
    <source>
        <dbReference type="WBParaSite" id="PSAMB.scaffold4709size13794.g24964.t1"/>
    </source>
</evidence>
<comment type="similarity">
    <text evidence="2 7">Belongs to the HEATR1/UTP10 family.</text>
</comment>
<organism evidence="10 11">
    <name type="scientific">Plectus sambesii</name>
    <dbReference type="NCBI Taxonomy" id="2011161"/>
    <lineage>
        <taxon>Eukaryota</taxon>
        <taxon>Metazoa</taxon>
        <taxon>Ecdysozoa</taxon>
        <taxon>Nematoda</taxon>
        <taxon>Chromadorea</taxon>
        <taxon>Plectida</taxon>
        <taxon>Plectina</taxon>
        <taxon>Plectoidea</taxon>
        <taxon>Plectidae</taxon>
        <taxon>Plectus</taxon>
    </lineage>
</organism>
<keyword evidence="10" id="KW-1185">Reference proteome</keyword>
<comment type="function">
    <text evidence="7">Involved in nucleolar processing of pre-18S ribosomal RNA.</text>
</comment>
<reference evidence="11" key="1">
    <citation type="submission" date="2022-11" db="UniProtKB">
        <authorList>
            <consortium name="WormBaseParasite"/>
        </authorList>
    </citation>
    <scope>IDENTIFICATION</scope>
</reference>
<dbReference type="GO" id="GO:0032040">
    <property type="term" value="C:small-subunit processome"/>
    <property type="evidence" value="ECO:0007669"/>
    <property type="project" value="TreeGrafter"/>
</dbReference>
<feature type="domain" description="BP28 C-terminal" evidence="9">
    <location>
        <begin position="1276"/>
        <end position="1416"/>
    </location>
</feature>
<protein>
    <recommendedName>
        <fullName evidence="7">HEAT repeat-containing protein 1</fullName>
    </recommendedName>
</protein>
<dbReference type="Pfam" id="PF12397">
    <property type="entry name" value="U3snoRNP10"/>
    <property type="match status" value="1"/>
</dbReference>
<keyword evidence="5 7" id="KW-0539">Nucleus</keyword>
<dbReference type="GO" id="GO:0045943">
    <property type="term" value="P:positive regulation of transcription by RNA polymerase I"/>
    <property type="evidence" value="ECO:0007669"/>
    <property type="project" value="TreeGrafter"/>
</dbReference>
<keyword evidence="6 7" id="KW-0687">Ribonucleoprotein</keyword>
<dbReference type="Pfam" id="PF23243">
    <property type="entry name" value="HEAT_HEATR1"/>
    <property type="match status" value="1"/>
</dbReference>
<feature type="region of interest" description="Disordered" evidence="8">
    <location>
        <begin position="458"/>
        <end position="488"/>
    </location>
</feature>
<evidence type="ECO:0000256" key="1">
    <source>
        <dbReference type="ARBA" id="ARBA00004604"/>
    </source>
</evidence>
<dbReference type="GO" id="GO:0000462">
    <property type="term" value="P:maturation of SSU-rRNA from tricistronic rRNA transcript (SSU-rRNA, 5.8S rRNA, LSU-rRNA)"/>
    <property type="evidence" value="ECO:0007669"/>
    <property type="project" value="TreeGrafter"/>
</dbReference>
<dbReference type="WBParaSite" id="PSAMB.scaffold4709size13794.g24964.t1">
    <property type="protein sequence ID" value="PSAMB.scaffold4709size13794.g24964.t1"/>
    <property type="gene ID" value="PSAMB.scaffold4709size13794.g24964"/>
</dbReference>
<dbReference type="InterPro" id="IPR016024">
    <property type="entry name" value="ARM-type_fold"/>
</dbReference>
<dbReference type="InterPro" id="IPR040191">
    <property type="entry name" value="UTP10"/>
</dbReference>
<feature type="region of interest" description="Disordered" evidence="8">
    <location>
        <begin position="602"/>
        <end position="624"/>
    </location>
</feature>
<evidence type="ECO:0000256" key="7">
    <source>
        <dbReference type="RuleBase" id="RU367065"/>
    </source>
</evidence>
<evidence type="ECO:0000256" key="8">
    <source>
        <dbReference type="SAM" id="MobiDB-lite"/>
    </source>
</evidence>
<dbReference type="SUPFAM" id="SSF48371">
    <property type="entry name" value="ARM repeat"/>
    <property type="match status" value="2"/>
</dbReference>
<dbReference type="GO" id="GO:0030686">
    <property type="term" value="C:90S preribosome"/>
    <property type="evidence" value="ECO:0007669"/>
    <property type="project" value="TreeGrafter"/>
</dbReference>
<accession>A0A914WM83</accession>
<evidence type="ECO:0000256" key="2">
    <source>
        <dbReference type="ARBA" id="ARBA00010559"/>
    </source>
</evidence>
<dbReference type="GO" id="GO:0034455">
    <property type="term" value="C:t-UTP complex"/>
    <property type="evidence" value="ECO:0007669"/>
    <property type="project" value="TreeGrafter"/>
</dbReference>
<dbReference type="PANTHER" id="PTHR13457:SF1">
    <property type="entry name" value="HEAT REPEAT-CONTAINING PROTEIN 1"/>
    <property type="match status" value="1"/>
</dbReference>
<dbReference type="InterPro" id="IPR022125">
    <property type="entry name" value="U3snoRNP10_N"/>
</dbReference>
<sequence length="1450" mass="160792">MTSLSEQLQRLAIPAAAQLTADRRRASFLFDAKQAAGLDRETVFKIGQQGLSALKEIDAAFGEFDSNLFAESSQNVDRSILSKDANAKLNANIEKFLLRITPYFLLSPAHKAIEWLVYRFNVHEFNVDAVLAAGLPYHDTNTFARLLSIVELAPNDRQWAWLQSFKKSEAPVTRRALINACQSSNHALVSFVCEQIPRAIATLGEDELATKAQVLFTFVTSTLIGVLEDGSLVTDKLISKIVPYLAIALRSKLKPYRLCSLMVTCQLGVVVTLSDTVVQSLLKLILLKGNVATIEASLAACVVLCQRQTVSRLPRKAILKLARKAADLSLITHLTSLSETFDLDRFLKALWTTLLDQSIIVDDDARQVCADLIASTITELKLTPDEAATFFRLFMEAQGGSPKVDFPSNLKTAVRAACLRHAASFDVVRKEWIVQDAGVVEAVITSCSIAPHEIGITSAETETNAERKKRRRRNSSMRQSESENNIESSAANKVKLLDPYKVMEMPAKPVFHGDPFAVFHKAVTTGDIEKATSALEHVTAASYSKKAPETQEEFVTDAIKLCLKKSTSAPVMSSIRSVLSELPIANDFICDLLTKKEAGGSGRKKRKSIVPNSPAKSHDDADEDETDAEYWARLSLVLEAVHANKSITASTRLISILFTIVNDALILEETDASGNYDYVAQLALSLLARLVTNPGKVRIAKKDLNIDLIVKCIRTARNQRTLQEALRLLTGATKIAQEAVLAHVMSVFTFMGSGMFRKDDAFTFAIVHETLDALLSALVTSPYASPASQGAKLIEVYRVFAASLQDIPDHRRLSVMTRVVGASQQKDGGTHPHLWLLIAVLLEYYCANWQRAENDKSKSLIQPTEEFAFSVCAQFSAVDQLICAQELLRYILALGSDEAKDEPLDTLQPFDRSTHSVKKLRHFRFVVLGWVSSLLSQTDLIEKLAAMNTQELSASVNGVGQDLFSVAMQIEQMFANLADSQKADADKKYWRAMAMRSDAVLKKLRSLLPVEISLHLIAGLLKSEKVKVMQSAVELLNTKLLQQPTPFTRAHIPLLAEVAKILTRSLVVGTPNDPEELVALRQIAAYSLKLFARVIGKYDQACVSGAFDKCVTMIHAWKKLNHLLLGSVLLCAAELTTCLETKAVVKVPVLMPSILAILDDDRTRQNELLLVSALTCMQRVLEKLSDFLTPYMKQILVVVCRFSVKYSAGDDDTIDRASQYGAIIHRLTQMSKRLAAIDDRVLLGPLREAHDALGNEAKPLAKLFALFAAHVEAVEQKQLNEHLPIMTKLFFDMIKLRSRLGNESLATVNAVEDPLLEAFVKLAFRLSENVFRPLMFELAEWTERGLTDDADNEERDRVLVGFRLCNKLADDLGPLFTLFAGQFFAMIPEVLLRCNPSKSEKSRRLYGAKGEDKHDYLIGEAFDLAKKCTLHRRFLTKERFDSLVQPIADE</sequence>
<evidence type="ECO:0000256" key="3">
    <source>
        <dbReference type="ARBA" id="ARBA00022517"/>
    </source>
</evidence>
<dbReference type="PANTHER" id="PTHR13457">
    <property type="entry name" value="BAP28"/>
    <property type="match status" value="1"/>
</dbReference>
<dbReference type="InterPro" id="IPR012954">
    <property type="entry name" value="BP28_C_dom"/>
</dbReference>
<evidence type="ECO:0000256" key="4">
    <source>
        <dbReference type="ARBA" id="ARBA00022552"/>
    </source>
</evidence>
<dbReference type="Pfam" id="PF08146">
    <property type="entry name" value="BP28CT"/>
    <property type="match status" value="1"/>
</dbReference>
<proteinExistence type="inferred from homology"/>
<keyword evidence="4 7" id="KW-0698">rRNA processing</keyword>
<name>A0A914WM83_9BILA</name>
<evidence type="ECO:0000256" key="5">
    <source>
        <dbReference type="ARBA" id="ARBA00023242"/>
    </source>
</evidence>
<comment type="subcellular location">
    <subcellularLocation>
        <location evidence="1 7">Nucleus</location>
        <location evidence="1 7">Nucleolus</location>
    </subcellularLocation>
</comment>
<dbReference type="GO" id="GO:0030515">
    <property type="term" value="F:snoRNA binding"/>
    <property type="evidence" value="ECO:0007669"/>
    <property type="project" value="TreeGrafter"/>
</dbReference>
<evidence type="ECO:0000259" key="9">
    <source>
        <dbReference type="SMART" id="SM01036"/>
    </source>
</evidence>
<keyword evidence="3 7" id="KW-0690">Ribosome biogenesis</keyword>
<dbReference type="InterPro" id="IPR056473">
    <property type="entry name" value="HEAT_Utp10/HEAT1"/>
</dbReference>